<dbReference type="EMBL" id="JH992989">
    <property type="protein sequence ID" value="EKX47703.1"/>
    <property type="molecule type" value="Genomic_DNA"/>
</dbReference>
<dbReference type="KEGG" id="gtt:GUITHDRAFT_152059"/>
<dbReference type="HOGENOM" id="CLU_2364100_0_0_1"/>
<dbReference type="AlphaFoldDB" id="L1JGQ2"/>
<dbReference type="RefSeq" id="XP_005834683.1">
    <property type="nucleotide sequence ID" value="XM_005834626.1"/>
</dbReference>
<evidence type="ECO:0000256" key="1">
    <source>
        <dbReference type="SAM" id="SignalP"/>
    </source>
</evidence>
<evidence type="ECO:0000313" key="2">
    <source>
        <dbReference type="EMBL" id="EKX47703.1"/>
    </source>
</evidence>
<reference evidence="2 4" key="1">
    <citation type="journal article" date="2012" name="Nature">
        <title>Algal genomes reveal evolutionary mosaicism and the fate of nucleomorphs.</title>
        <authorList>
            <consortium name="DOE Joint Genome Institute"/>
            <person name="Curtis B.A."/>
            <person name="Tanifuji G."/>
            <person name="Burki F."/>
            <person name="Gruber A."/>
            <person name="Irimia M."/>
            <person name="Maruyama S."/>
            <person name="Arias M.C."/>
            <person name="Ball S.G."/>
            <person name="Gile G.H."/>
            <person name="Hirakawa Y."/>
            <person name="Hopkins J.F."/>
            <person name="Kuo A."/>
            <person name="Rensing S.A."/>
            <person name="Schmutz J."/>
            <person name="Symeonidi A."/>
            <person name="Elias M."/>
            <person name="Eveleigh R.J."/>
            <person name="Herman E.K."/>
            <person name="Klute M.J."/>
            <person name="Nakayama T."/>
            <person name="Obornik M."/>
            <person name="Reyes-Prieto A."/>
            <person name="Armbrust E.V."/>
            <person name="Aves S.J."/>
            <person name="Beiko R.G."/>
            <person name="Coutinho P."/>
            <person name="Dacks J.B."/>
            <person name="Durnford D.G."/>
            <person name="Fast N.M."/>
            <person name="Green B.R."/>
            <person name="Grisdale C.J."/>
            <person name="Hempel F."/>
            <person name="Henrissat B."/>
            <person name="Hoppner M.P."/>
            <person name="Ishida K."/>
            <person name="Kim E."/>
            <person name="Koreny L."/>
            <person name="Kroth P.G."/>
            <person name="Liu Y."/>
            <person name="Malik S.B."/>
            <person name="Maier U.G."/>
            <person name="McRose D."/>
            <person name="Mock T."/>
            <person name="Neilson J.A."/>
            <person name="Onodera N.T."/>
            <person name="Poole A.M."/>
            <person name="Pritham E.J."/>
            <person name="Richards T.A."/>
            <person name="Rocap G."/>
            <person name="Roy S.W."/>
            <person name="Sarai C."/>
            <person name="Schaack S."/>
            <person name="Shirato S."/>
            <person name="Slamovits C.H."/>
            <person name="Spencer D.F."/>
            <person name="Suzuki S."/>
            <person name="Worden A.Z."/>
            <person name="Zauner S."/>
            <person name="Barry K."/>
            <person name="Bell C."/>
            <person name="Bharti A.K."/>
            <person name="Crow J.A."/>
            <person name="Grimwood J."/>
            <person name="Kramer R."/>
            <person name="Lindquist E."/>
            <person name="Lucas S."/>
            <person name="Salamov A."/>
            <person name="McFadden G.I."/>
            <person name="Lane C.E."/>
            <person name="Keeling P.J."/>
            <person name="Gray M.W."/>
            <person name="Grigoriev I.V."/>
            <person name="Archibald J.M."/>
        </authorList>
    </citation>
    <scope>NUCLEOTIDE SEQUENCE</scope>
    <source>
        <strain evidence="2 4">CCMP2712</strain>
    </source>
</reference>
<feature type="signal peptide" evidence="1">
    <location>
        <begin position="1"/>
        <end position="22"/>
    </location>
</feature>
<evidence type="ECO:0000313" key="3">
    <source>
        <dbReference type="EnsemblProtists" id="EKX47703"/>
    </source>
</evidence>
<dbReference type="Proteomes" id="UP000011087">
    <property type="component" value="Unassembled WGS sequence"/>
</dbReference>
<keyword evidence="1" id="KW-0732">Signal</keyword>
<name>L1JGQ2_GUITC</name>
<dbReference type="EnsemblProtists" id="EKX47703">
    <property type="protein sequence ID" value="EKX47703"/>
    <property type="gene ID" value="GUITHDRAFT_152059"/>
</dbReference>
<feature type="non-terminal residue" evidence="2">
    <location>
        <position position="96"/>
    </location>
</feature>
<evidence type="ECO:0000313" key="4">
    <source>
        <dbReference type="Proteomes" id="UP000011087"/>
    </source>
</evidence>
<reference evidence="4" key="2">
    <citation type="submission" date="2012-11" db="EMBL/GenBank/DDBJ databases">
        <authorList>
            <person name="Kuo A."/>
            <person name="Curtis B.A."/>
            <person name="Tanifuji G."/>
            <person name="Burki F."/>
            <person name="Gruber A."/>
            <person name="Irimia M."/>
            <person name="Maruyama S."/>
            <person name="Arias M.C."/>
            <person name="Ball S.G."/>
            <person name="Gile G.H."/>
            <person name="Hirakawa Y."/>
            <person name="Hopkins J.F."/>
            <person name="Rensing S.A."/>
            <person name="Schmutz J."/>
            <person name="Symeonidi A."/>
            <person name="Elias M."/>
            <person name="Eveleigh R.J."/>
            <person name="Herman E.K."/>
            <person name="Klute M.J."/>
            <person name="Nakayama T."/>
            <person name="Obornik M."/>
            <person name="Reyes-Prieto A."/>
            <person name="Armbrust E.V."/>
            <person name="Aves S.J."/>
            <person name="Beiko R.G."/>
            <person name="Coutinho P."/>
            <person name="Dacks J.B."/>
            <person name="Durnford D.G."/>
            <person name="Fast N.M."/>
            <person name="Green B.R."/>
            <person name="Grisdale C."/>
            <person name="Hempe F."/>
            <person name="Henrissat B."/>
            <person name="Hoppner M.P."/>
            <person name="Ishida K.-I."/>
            <person name="Kim E."/>
            <person name="Koreny L."/>
            <person name="Kroth P.G."/>
            <person name="Liu Y."/>
            <person name="Malik S.-B."/>
            <person name="Maier U.G."/>
            <person name="McRose D."/>
            <person name="Mock T."/>
            <person name="Neilson J.A."/>
            <person name="Onodera N.T."/>
            <person name="Poole A.M."/>
            <person name="Pritham E.J."/>
            <person name="Richards T.A."/>
            <person name="Rocap G."/>
            <person name="Roy S.W."/>
            <person name="Sarai C."/>
            <person name="Schaack S."/>
            <person name="Shirato S."/>
            <person name="Slamovits C.H."/>
            <person name="Spencer D.F."/>
            <person name="Suzuki S."/>
            <person name="Worden A.Z."/>
            <person name="Zauner S."/>
            <person name="Barry K."/>
            <person name="Bell C."/>
            <person name="Bharti A.K."/>
            <person name="Crow J.A."/>
            <person name="Grimwood J."/>
            <person name="Kramer R."/>
            <person name="Lindquist E."/>
            <person name="Lucas S."/>
            <person name="Salamov A."/>
            <person name="McFadden G.I."/>
            <person name="Lane C.E."/>
            <person name="Keeling P.J."/>
            <person name="Gray M.W."/>
            <person name="Grigoriev I.V."/>
            <person name="Archibald J.M."/>
        </authorList>
    </citation>
    <scope>NUCLEOTIDE SEQUENCE</scope>
    <source>
        <strain evidence="4">CCMP2712</strain>
    </source>
</reference>
<accession>L1JGQ2</accession>
<gene>
    <name evidence="2" type="ORF">GUITHDRAFT_152059</name>
</gene>
<dbReference type="PaxDb" id="55529-EKX47703"/>
<keyword evidence="4" id="KW-1185">Reference proteome</keyword>
<dbReference type="GeneID" id="17304319"/>
<proteinExistence type="predicted"/>
<protein>
    <submittedName>
        <fullName evidence="2 3">Uncharacterized protein</fullName>
    </submittedName>
</protein>
<reference evidence="3" key="3">
    <citation type="submission" date="2016-03" db="UniProtKB">
        <authorList>
            <consortium name="EnsemblProtists"/>
        </authorList>
    </citation>
    <scope>IDENTIFICATION</scope>
</reference>
<sequence length="96" mass="10572">MVGGLKIAIALLLMLLMMVAAAVEFRGRGETLNDHPHKKACFAPLNDRTEQKGGSRRAALAAILSGSEPHHGAQRARVDKLDLRDLRIPHMNIRKK</sequence>
<organism evidence="2">
    <name type="scientific">Guillardia theta (strain CCMP2712)</name>
    <name type="common">Cryptophyte</name>
    <dbReference type="NCBI Taxonomy" id="905079"/>
    <lineage>
        <taxon>Eukaryota</taxon>
        <taxon>Cryptophyceae</taxon>
        <taxon>Pyrenomonadales</taxon>
        <taxon>Geminigeraceae</taxon>
        <taxon>Guillardia</taxon>
    </lineage>
</organism>
<feature type="chain" id="PRO_5008771323" evidence="1">
    <location>
        <begin position="23"/>
        <end position="96"/>
    </location>
</feature>